<reference evidence="3" key="1">
    <citation type="journal article" date="2019" name="Microbiol. Immunol.">
        <title>Molecular and phenotypic characterization of Leptospira johnsonii sp. nov., Leptospira ellinghausenii sp. nov. and Leptospira ryugenii sp. nov. isolated from soil and water in Japan.</title>
        <authorList>
            <person name="Masuzawa T."/>
            <person name="Saito M."/>
            <person name="Nakao R."/>
            <person name="Nikaido Y."/>
            <person name="Matsumoto M."/>
            <person name="Ogawa M."/>
            <person name="Yokoyama M."/>
            <person name="Hidaka Y."/>
            <person name="Tomita J."/>
            <person name="Sakakibara K."/>
            <person name="Suzuki K."/>
            <person name="Yasuda S."/>
            <person name="Sato H."/>
            <person name="Yamaguchi M."/>
            <person name="Yoshida S.I."/>
            <person name="Koizumi N."/>
            <person name="Kawamura Y."/>
        </authorList>
    </citation>
    <scope>NUCLEOTIDE SEQUENCE [LARGE SCALE GENOMIC DNA]</scope>
    <source>
        <strain evidence="3">E18</strain>
    </source>
</reference>
<proteinExistence type="predicted"/>
<sequence>MSFQDAIKVCFQKYVDFNGNAKRPEFWYWVAFTFVVSFILQMFLPILGMVFSLAVFLPSISVGARRLHDVGMSGWWQLIGLTGIGLLVLIYFWAQKGK</sequence>
<dbReference type="EMBL" id="BFAZ01000009">
    <property type="protein sequence ID" value="GBF42987.1"/>
    <property type="molecule type" value="Genomic_DNA"/>
</dbReference>
<name>A0A2P2DEE4_9LEPT</name>
<organism evidence="2 3">
    <name type="scientific">Leptospira ellinghausenii</name>
    <dbReference type="NCBI Taxonomy" id="1917822"/>
    <lineage>
        <taxon>Bacteria</taxon>
        <taxon>Pseudomonadati</taxon>
        <taxon>Spirochaetota</taxon>
        <taxon>Spirochaetia</taxon>
        <taxon>Leptospirales</taxon>
        <taxon>Leptospiraceae</taxon>
        <taxon>Leptospira</taxon>
    </lineage>
</organism>
<feature type="transmembrane region" description="Helical" evidence="1">
    <location>
        <begin position="26"/>
        <end position="55"/>
    </location>
</feature>
<accession>A0A2P2DEE4</accession>
<dbReference type="PANTHER" id="PTHR34980">
    <property type="entry name" value="INNER MEMBRANE PROTEIN-RELATED-RELATED"/>
    <property type="match status" value="1"/>
</dbReference>
<evidence type="ECO:0000256" key="1">
    <source>
        <dbReference type="SAM" id="Phobius"/>
    </source>
</evidence>
<dbReference type="GO" id="GO:0005886">
    <property type="term" value="C:plasma membrane"/>
    <property type="evidence" value="ECO:0007669"/>
    <property type="project" value="TreeGrafter"/>
</dbReference>
<evidence type="ECO:0000313" key="3">
    <source>
        <dbReference type="Proteomes" id="UP000245206"/>
    </source>
</evidence>
<dbReference type="AlphaFoldDB" id="A0A2P2DEE4"/>
<evidence type="ECO:0000313" key="2">
    <source>
        <dbReference type="EMBL" id="GBF42987.1"/>
    </source>
</evidence>
<gene>
    <name evidence="2" type="ORF">LPTSP2_22800</name>
</gene>
<comment type="caution">
    <text evidence="2">The sequence shown here is derived from an EMBL/GenBank/DDBJ whole genome shotgun (WGS) entry which is preliminary data.</text>
</comment>
<dbReference type="InterPro" id="IPR008523">
    <property type="entry name" value="DUF805"/>
</dbReference>
<dbReference type="PANTHER" id="PTHR34980:SF2">
    <property type="entry name" value="INNER MEMBRANE PROTEIN YHAH-RELATED"/>
    <property type="match status" value="1"/>
</dbReference>
<dbReference type="Proteomes" id="UP000245206">
    <property type="component" value="Unassembled WGS sequence"/>
</dbReference>
<feature type="transmembrane region" description="Helical" evidence="1">
    <location>
        <begin position="75"/>
        <end position="94"/>
    </location>
</feature>
<dbReference type="RefSeq" id="WP_100718502.1">
    <property type="nucleotide sequence ID" value="NZ_BFAZ01000009.1"/>
</dbReference>
<dbReference type="OrthoDB" id="9812349at2"/>
<protein>
    <recommendedName>
        <fullName evidence="4">DUF805 domain-containing protein</fullName>
    </recommendedName>
</protein>
<keyword evidence="1" id="KW-0472">Membrane</keyword>
<dbReference type="Pfam" id="PF05656">
    <property type="entry name" value="DUF805"/>
    <property type="match status" value="1"/>
</dbReference>
<evidence type="ECO:0008006" key="4">
    <source>
        <dbReference type="Google" id="ProtNLM"/>
    </source>
</evidence>
<keyword evidence="1" id="KW-0812">Transmembrane</keyword>
<dbReference type="GeneID" id="93340155"/>
<keyword evidence="3" id="KW-1185">Reference proteome</keyword>
<keyword evidence="1" id="KW-1133">Transmembrane helix</keyword>